<dbReference type="SUPFAM" id="SSF53474">
    <property type="entry name" value="alpha/beta-Hydrolases"/>
    <property type="match status" value="1"/>
</dbReference>
<reference evidence="6 7" key="1">
    <citation type="journal article" date="2019" name="Appl. Microbiol. Biotechnol.">
        <title>Genome sequence of Isaria javanica and comparative genome analysis insights into family S53 peptidase evolution in fungal entomopathogens.</title>
        <authorList>
            <person name="Lin R."/>
            <person name="Zhang X."/>
            <person name="Xin B."/>
            <person name="Zou M."/>
            <person name="Gao Y."/>
            <person name="Qin F."/>
            <person name="Hu Q."/>
            <person name="Xie B."/>
            <person name="Cheng X."/>
        </authorList>
    </citation>
    <scope>NUCLEOTIDE SEQUENCE [LARGE SCALE GENOMIC DNA]</scope>
    <source>
        <strain evidence="6 7">IJ1G</strain>
    </source>
</reference>
<dbReference type="Pfam" id="PF01764">
    <property type="entry name" value="Lipase_3"/>
    <property type="match status" value="1"/>
</dbReference>
<dbReference type="InterPro" id="IPR002921">
    <property type="entry name" value="Fungal_lipase-type"/>
</dbReference>
<evidence type="ECO:0000259" key="5">
    <source>
        <dbReference type="Pfam" id="PF01764"/>
    </source>
</evidence>
<comment type="similarity">
    <text evidence="1">Belongs to the AB hydrolase superfamily. Lipase family. Class 3 subfamily.</text>
</comment>
<dbReference type="CDD" id="cd00519">
    <property type="entry name" value="Lipase_3"/>
    <property type="match status" value="1"/>
</dbReference>
<feature type="domain" description="Fungal lipase-type" evidence="5">
    <location>
        <begin position="89"/>
        <end position="221"/>
    </location>
</feature>
<dbReference type="InterPro" id="IPR051218">
    <property type="entry name" value="Sec_MonoDiacylglyc_Lipase"/>
</dbReference>
<name>A0A545WEP0_9HYPO</name>
<comment type="catalytic activity">
    <reaction evidence="2">
        <text>a diacylglycerol + H2O = a monoacylglycerol + a fatty acid + H(+)</text>
        <dbReference type="Rhea" id="RHEA:32731"/>
        <dbReference type="ChEBI" id="CHEBI:15377"/>
        <dbReference type="ChEBI" id="CHEBI:15378"/>
        <dbReference type="ChEBI" id="CHEBI:17408"/>
        <dbReference type="ChEBI" id="CHEBI:18035"/>
        <dbReference type="ChEBI" id="CHEBI:28868"/>
    </reaction>
</comment>
<feature type="signal peptide" evidence="4">
    <location>
        <begin position="1"/>
        <end position="17"/>
    </location>
</feature>
<dbReference type="EMBL" id="SPUK01000001">
    <property type="protein sequence ID" value="TQW01298.1"/>
    <property type="molecule type" value="Genomic_DNA"/>
</dbReference>
<dbReference type="Gene3D" id="3.40.50.1820">
    <property type="entry name" value="alpha/beta hydrolase"/>
    <property type="match status" value="1"/>
</dbReference>
<evidence type="ECO:0000256" key="1">
    <source>
        <dbReference type="ARBA" id="ARBA00043996"/>
    </source>
</evidence>
<dbReference type="Proteomes" id="UP000315783">
    <property type="component" value="Unassembled WGS sequence"/>
</dbReference>
<protein>
    <submittedName>
        <fullName evidence="6">Feruloyl esterase A</fullName>
    </submittedName>
</protein>
<keyword evidence="7" id="KW-1185">Reference proteome</keyword>
<sequence length="225" mass="24105">MGPRMLLFGLVAALVAATPLRRQQRTTVDPAVYEKLVSYAAFPRLSATDPGSSVPDPNCNVTLFRYINQQSTDTQAAVWLRESTREVIIGIPGTDGLRDDLTDVKALPIPYISPSVRCPGICLVHAGFLLAWNSIEGQVIEAVSSALEQNPGFSVAVSGHSLGGAIANLAFARLRNGPFNTTGAYTYGQPRVGNREFANYIDSLSGTTDSEAGSYYRVTHAEGEP</sequence>
<dbReference type="GO" id="GO:0006629">
    <property type="term" value="P:lipid metabolic process"/>
    <property type="evidence" value="ECO:0007669"/>
    <property type="project" value="InterPro"/>
</dbReference>
<proteinExistence type="inferred from homology"/>
<evidence type="ECO:0000313" key="6">
    <source>
        <dbReference type="EMBL" id="TQW01298.1"/>
    </source>
</evidence>
<evidence type="ECO:0000256" key="2">
    <source>
        <dbReference type="ARBA" id="ARBA00047591"/>
    </source>
</evidence>
<organism evidence="6 7">
    <name type="scientific">Cordyceps javanica</name>
    <dbReference type="NCBI Taxonomy" id="43265"/>
    <lineage>
        <taxon>Eukaryota</taxon>
        <taxon>Fungi</taxon>
        <taxon>Dikarya</taxon>
        <taxon>Ascomycota</taxon>
        <taxon>Pezizomycotina</taxon>
        <taxon>Sordariomycetes</taxon>
        <taxon>Hypocreomycetidae</taxon>
        <taxon>Hypocreales</taxon>
        <taxon>Cordycipitaceae</taxon>
        <taxon>Cordyceps</taxon>
    </lineage>
</organism>
<comment type="caution">
    <text evidence="6">The sequence shown here is derived from an EMBL/GenBank/DDBJ whole genome shotgun (WGS) entry which is preliminary data.</text>
</comment>
<evidence type="ECO:0000313" key="7">
    <source>
        <dbReference type="Proteomes" id="UP000315783"/>
    </source>
</evidence>
<dbReference type="STRING" id="43265.A0A545WEP0"/>
<comment type="catalytic activity">
    <reaction evidence="3">
        <text>a monoacylglycerol + H2O = glycerol + a fatty acid + H(+)</text>
        <dbReference type="Rhea" id="RHEA:15245"/>
        <dbReference type="ChEBI" id="CHEBI:15377"/>
        <dbReference type="ChEBI" id="CHEBI:15378"/>
        <dbReference type="ChEBI" id="CHEBI:17408"/>
        <dbReference type="ChEBI" id="CHEBI:17754"/>
        <dbReference type="ChEBI" id="CHEBI:28868"/>
    </reaction>
</comment>
<evidence type="ECO:0000256" key="4">
    <source>
        <dbReference type="SAM" id="SignalP"/>
    </source>
</evidence>
<dbReference type="PANTHER" id="PTHR45856">
    <property type="entry name" value="ALPHA/BETA-HYDROLASES SUPERFAMILY PROTEIN"/>
    <property type="match status" value="1"/>
</dbReference>
<feature type="chain" id="PRO_5022047438" evidence="4">
    <location>
        <begin position="18"/>
        <end position="225"/>
    </location>
</feature>
<evidence type="ECO:0000256" key="3">
    <source>
        <dbReference type="ARBA" id="ARBA00048461"/>
    </source>
</evidence>
<dbReference type="PANTHER" id="PTHR45856:SF24">
    <property type="entry name" value="FUNGAL LIPASE-LIKE DOMAIN-CONTAINING PROTEIN"/>
    <property type="match status" value="1"/>
</dbReference>
<dbReference type="AlphaFoldDB" id="A0A545WEP0"/>
<gene>
    <name evidence="6" type="ORF">IF1G_01229</name>
</gene>
<dbReference type="InterPro" id="IPR029058">
    <property type="entry name" value="AB_hydrolase_fold"/>
</dbReference>
<accession>A0A545WEP0</accession>
<keyword evidence="4" id="KW-0732">Signal</keyword>
<dbReference type="OrthoDB" id="426718at2759"/>